<dbReference type="EMBL" id="QUSF01000032">
    <property type="protein sequence ID" value="RLV99514.1"/>
    <property type="molecule type" value="Genomic_DNA"/>
</dbReference>
<name>A0A3L8SBQ7_CHLGU</name>
<dbReference type="InterPro" id="IPR001019">
    <property type="entry name" value="Gprotein_alpha_su"/>
</dbReference>
<keyword evidence="4" id="KW-0564">Palmitate</keyword>
<dbReference type="GO" id="GO:0031683">
    <property type="term" value="F:G-protein beta/gamma-subunit complex binding"/>
    <property type="evidence" value="ECO:0007669"/>
    <property type="project" value="InterPro"/>
</dbReference>
<keyword evidence="3 5" id="KW-0342">GTP-binding</keyword>
<dbReference type="GO" id="GO:0003924">
    <property type="term" value="F:GTPase activity"/>
    <property type="evidence" value="ECO:0007669"/>
    <property type="project" value="InterPro"/>
</dbReference>
<dbReference type="GO" id="GO:0007193">
    <property type="term" value="P:adenylate cyclase-inhibiting G protein-coupled receptor signaling pathway"/>
    <property type="evidence" value="ECO:0007669"/>
    <property type="project" value="TreeGrafter"/>
</dbReference>
<dbReference type="InterPro" id="IPR011025">
    <property type="entry name" value="GproteinA_insert"/>
</dbReference>
<comment type="caution">
    <text evidence="7">The sequence shown here is derived from an EMBL/GenBank/DDBJ whole genome shotgun (WGS) entry which is preliminary data.</text>
</comment>
<feature type="binding site" evidence="5">
    <location>
        <begin position="60"/>
        <end position="66"/>
    </location>
    <ligand>
        <name>GTP</name>
        <dbReference type="ChEBI" id="CHEBI:37565"/>
    </ligand>
</feature>
<keyword evidence="2 5" id="KW-0547">Nucleotide-binding</keyword>
<dbReference type="GO" id="GO:0005834">
    <property type="term" value="C:heterotrimeric G-protein complex"/>
    <property type="evidence" value="ECO:0007669"/>
    <property type="project" value="TreeGrafter"/>
</dbReference>
<evidence type="ECO:0000313" key="8">
    <source>
        <dbReference type="Proteomes" id="UP000276834"/>
    </source>
</evidence>
<evidence type="ECO:0000313" key="7">
    <source>
        <dbReference type="EMBL" id="RLV99514.1"/>
    </source>
</evidence>
<evidence type="ECO:0000256" key="6">
    <source>
        <dbReference type="PIRSR" id="PIRSR601019-2"/>
    </source>
</evidence>
<keyword evidence="6" id="KW-0460">Magnesium</keyword>
<dbReference type="GO" id="GO:0001664">
    <property type="term" value="F:G protein-coupled receptor binding"/>
    <property type="evidence" value="ECO:0007669"/>
    <property type="project" value="TreeGrafter"/>
</dbReference>
<dbReference type="Proteomes" id="UP000276834">
    <property type="component" value="Unassembled WGS sequence"/>
</dbReference>
<proteinExistence type="predicted"/>
<dbReference type="Pfam" id="PF00503">
    <property type="entry name" value="G-alpha"/>
    <property type="match status" value="1"/>
</dbReference>
<dbReference type="PROSITE" id="PS51882">
    <property type="entry name" value="G_ALPHA"/>
    <property type="match status" value="1"/>
</dbReference>
<reference evidence="7 8" key="1">
    <citation type="journal article" date="2018" name="Proc. R. Soc. B">
        <title>A non-coding region near Follistatin controls head colour polymorphism in the Gouldian finch.</title>
        <authorList>
            <person name="Toomey M.B."/>
            <person name="Marques C.I."/>
            <person name="Andrade P."/>
            <person name="Araujo P.M."/>
            <person name="Sabatino S."/>
            <person name="Gazda M.A."/>
            <person name="Afonso S."/>
            <person name="Lopes R.J."/>
            <person name="Corbo J.C."/>
            <person name="Carneiro M."/>
        </authorList>
    </citation>
    <scope>NUCLEOTIDE SEQUENCE [LARGE SCALE GENOMIC DNA]</scope>
    <source>
        <strain evidence="7">Red01</strain>
        <tissue evidence="7">Muscle</tissue>
    </source>
</reference>
<protein>
    <submittedName>
        <fullName evidence="7">Uncharacterized protein</fullName>
    </submittedName>
</protein>
<dbReference type="PANTHER" id="PTHR10218">
    <property type="entry name" value="GTP-BINDING PROTEIN ALPHA SUBUNIT"/>
    <property type="match status" value="1"/>
</dbReference>
<keyword evidence="8" id="KW-1185">Reference proteome</keyword>
<keyword evidence="1" id="KW-0519">Myristate</keyword>
<accession>A0A3L8SBQ7</accession>
<dbReference type="SUPFAM" id="SSF47895">
    <property type="entry name" value="Transducin (alpha subunit), insertion domain"/>
    <property type="match status" value="1"/>
</dbReference>
<feature type="binding site" evidence="6">
    <location>
        <position position="66"/>
    </location>
    <ligand>
        <name>Mg(2+)</name>
        <dbReference type="ChEBI" id="CHEBI:18420"/>
    </ligand>
</feature>
<dbReference type="AlphaFoldDB" id="A0A3L8SBQ7"/>
<keyword evidence="6" id="KW-0479">Metal-binding</keyword>
<sequence length="84" mass="9464">MLADGQGPLGQCGDVPWDLGGSCPTVQLPQHLSFLFVPSYLNDLERIARADYIPTQQDVLRTRVKTTGIVETHFTFKDLHFKYV</sequence>
<evidence type="ECO:0000256" key="4">
    <source>
        <dbReference type="ARBA" id="ARBA00023139"/>
    </source>
</evidence>
<evidence type="ECO:0000256" key="3">
    <source>
        <dbReference type="ARBA" id="ARBA00023134"/>
    </source>
</evidence>
<dbReference type="GO" id="GO:0046872">
    <property type="term" value="F:metal ion binding"/>
    <property type="evidence" value="ECO:0007669"/>
    <property type="project" value="UniProtKB-KW"/>
</dbReference>
<evidence type="ECO:0000256" key="5">
    <source>
        <dbReference type="PIRSR" id="PIRSR601019-1"/>
    </source>
</evidence>
<evidence type="ECO:0000256" key="2">
    <source>
        <dbReference type="ARBA" id="ARBA00022741"/>
    </source>
</evidence>
<evidence type="ECO:0000256" key="1">
    <source>
        <dbReference type="ARBA" id="ARBA00022707"/>
    </source>
</evidence>
<dbReference type="GO" id="GO:0005737">
    <property type="term" value="C:cytoplasm"/>
    <property type="evidence" value="ECO:0007669"/>
    <property type="project" value="TreeGrafter"/>
</dbReference>
<dbReference type="GO" id="GO:0005525">
    <property type="term" value="F:GTP binding"/>
    <property type="evidence" value="ECO:0007669"/>
    <property type="project" value="UniProtKB-KW"/>
</dbReference>
<dbReference type="PANTHER" id="PTHR10218:SF73">
    <property type="entry name" value="GUANINE NUCLEOTIDE-BINDING PROTEIN G(I) SUBUNIT ALPHA-2"/>
    <property type="match status" value="1"/>
</dbReference>
<dbReference type="GO" id="GO:0001973">
    <property type="term" value="P:G protein-coupled adenosine receptor signaling pathway"/>
    <property type="evidence" value="ECO:0007669"/>
    <property type="project" value="TreeGrafter"/>
</dbReference>
<organism evidence="7 8">
    <name type="scientific">Chloebia gouldiae</name>
    <name type="common">Gouldian finch</name>
    <name type="synonym">Erythrura gouldiae</name>
    <dbReference type="NCBI Taxonomy" id="44316"/>
    <lineage>
        <taxon>Eukaryota</taxon>
        <taxon>Metazoa</taxon>
        <taxon>Chordata</taxon>
        <taxon>Craniata</taxon>
        <taxon>Vertebrata</taxon>
        <taxon>Euteleostomi</taxon>
        <taxon>Archelosauria</taxon>
        <taxon>Archosauria</taxon>
        <taxon>Dinosauria</taxon>
        <taxon>Saurischia</taxon>
        <taxon>Theropoda</taxon>
        <taxon>Coelurosauria</taxon>
        <taxon>Aves</taxon>
        <taxon>Neognathae</taxon>
        <taxon>Neoaves</taxon>
        <taxon>Telluraves</taxon>
        <taxon>Australaves</taxon>
        <taxon>Passeriformes</taxon>
        <taxon>Passeroidea</taxon>
        <taxon>Passeridae</taxon>
        <taxon>Chloebia</taxon>
    </lineage>
</organism>
<keyword evidence="4" id="KW-0449">Lipoprotein</keyword>
<dbReference type="GO" id="GO:0007214">
    <property type="term" value="P:gamma-aminobutyric acid signaling pathway"/>
    <property type="evidence" value="ECO:0007669"/>
    <property type="project" value="TreeGrafter"/>
</dbReference>
<dbReference type="OrthoDB" id="5817230at2759"/>
<gene>
    <name evidence="7" type="ORF">DV515_00009670</name>
</gene>
<dbReference type="Gene3D" id="1.10.400.10">
    <property type="entry name" value="GI Alpha 1, domain 2-like"/>
    <property type="match status" value="1"/>
</dbReference>